<dbReference type="EMBL" id="VYDO01000172">
    <property type="protein sequence ID" value="MYG38394.1"/>
    <property type="molecule type" value="Genomic_DNA"/>
</dbReference>
<comment type="caution">
    <text evidence="1">The sequence shown here is derived from an EMBL/GenBank/DDBJ whole genome shotgun (WGS) entry which is preliminary data.</text>
</comment>
<gene>
    <name evidence="1" type="ORF">F4162_05265</name>
</gene>
<protein>
    <submittedName>
        <fullName evidence="1">Uncharacterized protein</fullName>
    </submittedName>
</protein>
<reference evidence="1" key="1">
    <citation type="submission" date="2019-09" db="EMBL/GenBank/DDBJ databases">
        <title>Characterisation of the sponge microbiome using genome-centric metagenomics.</title>
        <authorList>
            <person name="Engelberts J.P."/>
            <person name="Robbins S.J."/>
            <person name="De Goeij J.M."/>
            <person name="Aranda M."/>
            <person name="Bell S.C."/>
            <person name="Webster N.S."/>
        </authorList>
    </citation>
    <scope>NUCLEOTIDE SEQUENCE</scope>
    <source>
        <strain evidence="1">SB0676_bin_10</strain>
    </source>
</reference>
<accession>A0A6B1FAW8</accession>
<name>A0A6B1FAW8_9SYNE</name>
<proteinExistence type="predicted"/>
<evidence type="ECO:0000313" key="1">
    <source>
        <dbReference type="EMBL" id="MYG38394.1"/>
    </source>
</evidence>
<dbReference type="AlphaFoldDB" id="A0A6B1FAW8"/>
<organism evidence="1">
    <name type="scientific">Synechococcus sp. SB0676_bin_10</name>
    <dbReference type="NCBI Taxonomy" id="2604869"/>
    <lineage>
        <taxon>Bacteria</taxon>
        <taxon>Bacillati</taxon>
        <taxon>Cyanobacteriota</taxon>
        <taxon>Cyanophyceae</taxon>
        <taxon>Synechococcales</taxon>
        <taxon>Synechococcaceae</taxon>
        <taxon>Synechococcus</taxon>
    </lineage>
</organism>
<sequence length="145" mass="15539">MPLRLILVIAGGTLALVKGTILWPAWAASPQASTHQPDCSYNGVVQSCMVMLSEDSSAMTDNTVLIHWLDGDVTSVWFLSDGSTQVGAKVILNHNKRGRITQVVPLEDGCQRLHVKSETGNQLSFILPPTTDQPLPGPGAVLLQP</sequence>